<sequence length="43" mass="4721">MKDEHLVPLSSQAVTLLEQMQVYGHAATRPAVFAGRSPSGKRR</sequence>
<dbReference type="AlphaFoldDB" id="A0A3S4G6S2"/>
<accession>A0A3S4G6S2</accession>
<evidence type="ECO:0000313" key="2">
    <source>
        <dbReference type="Proteomes" id="UP000275676"/>
    </source>
</evidence>
<protein>
    <submittedName>
        <fullName evidence="1">Uncharacterized protein</fullName>
    </submittedName>
</protein>
<evidence type="ECO:0000313" key="1">
    <source>
        <dbReference type="EMBL" id="VEA79364.1"/>
    </source>
</evidence>
<proteinExistence type="predicted"/>
<organism evidence="1 2">
    <name type="scientific">Salmonella enterica subsp. arizonae</name>
    <dbReference type="NCBI Taxonomy" id="59203"/>
    <lineage>
        <taxon>Bacteria</taxon>
        <taxon>Pseudomonadati</taxon>
        <taxon>Pseudomonadota</taxon>
        <taxon>Gammaproteobacteria</taxon>
        <taxon>Enterobacterales</taxon>
        <taxon>Enterobacteriaceae</taxon>
        <taxon>Salmonella</taxon>
    </lineage>
</organism>
<dbReference type="Proteomes" id="UP000275676">
    <property type="component" value="Chromosome"/>
</dbReference>
<gene>
    <name evidence="1" type="ORF">NCTC10047_05356</name>
</gene>
<reference evidence="1 2" key="1">
    <citation type="submission" date="2018-12" db="EMBL/GenBank/DDBJ databases">
        <authorList>
            <consortium name="Pathogen Informatics"/>
        </authorList>
    </citation>
    <scope>NUCLEOTIDE SEQUENCE [LARGE SCALE GENOMIC DNA]</scope>
    <source>
        <strain evidence="1 2">NCTC10047</strain>
    </source>
</reference>
<name>A0A3S4G6S2_SALER</name>
<dbReference type="EMBL" id="LR134156">
    <property type="protein sequence ID" value="VEA79364.1"/>
    <property type="molecule type" value="Genomic_DNA"/>
</dbReference>